<dbReference type="GO" id="GO:0016020">
    <property type="term" value="C:membrane"/>
    <property type="evidence" value="ECO:0007669"/>
    <property type="project" value="TreeGrafter"/>
</dbReference>
<keyword evidence="3" id="KW-1185">Reference proteome</keyword>
<dbReference type="Pfam" id="PF12722">
    <property type="entry name" value="Hid1"/>
    <property type="match status" value="2"/>
</dbReference>
<feature type="compositionally biased region" description="Polar residues" evidence="1">
    <location>
        <begin position="490"/>
        <end position="500"/>
    </location>
</feature>
<dbReference type="STRING" id="4955.A0A1G4M6E9"/>
<gene>
    <name evidence="2" type="ORF">LAFE_0A02388G</name>
</gene>
<organism evidence="2 3">
    <name type="scientific">Lachancea fermentati</name>
    <name type="common">Zygosaccharomyces fermentati</name>
    <dbReference type="NCBI Taxonomy" id="4955"/>
    <lineage>
        <taxon>Eukaryota</taxon>
        <taxon>Fungi</taxon>
        <taxon>Dikarya</taxon>
        <taxon>Ascomycota</taxon>
        <taxon>Saccharomycotina</taxon>
        <taxon>Saccharomycetes</taxon>
        <taxon>Saccharomycetales</taxon>
        <taxon>Saccharomycetaceae</taxon>
        <taxon>Lachancea</taxon>
    </lineage>
</organism>
<dbReference type="EMBL" id="LT598487">
    <property type="protein sequence ID" value="SCV99402.1"/>
    <property type="molecule type" value="Genomic_DNA"/>
</dbReference>
<name>A0A1G4M6E9_LACFM</name>
<sequence length="1243" mass="139575">MGNSDSKLAQFREHVFQLAGPHTIPLYSSGATPESIARYCQGPRNNSAEPDSVVVPEQDPFSDYFNTLVRSGFDASDVYAVVSTQEVRFIHESHEDNFNNLVRFAALKICALTSALQNCSDVADFRNRKEEIMGCIRILTKVMPVFLERDTEEEEEDALFWNRNVNEVFNYDAATSIEPVLQAPFEALPSPEALPLPEALPASIIDELSNVKVSIDAPAKRSSDPLNVAIEEHLGADDLTPLGMTLLKACLKLLFMEGLTVPVSAPSPNRLGKVSFLLWENGVNTTNSTYQQPNPKLDCNRLEILRLMLTLSSRELYGQEVSKFLVVLCTLMPGFHSICLVSSLVNLVCRSCRDKDDDNGLTYPPNSYNNSIPKSQICSLRKSLVNTSTHLLNLMLLFKISPSTQPLLYDFLYKLNVCPVSYQINNIVTSYLSTLNREFDMKLMLISLATLFKRPMDRAIDHESNPFNLLNNNGANSKSNQNGTKRPPGSRNSTTAKTTTYSSMSLPKIPRLTLQVVILLWELMKCNKSFENYVADKYANKLLIVCIYYLKYYSDCTEWQVTLLPVISGFATYLSSKKLVLSKMLYYFNANYYTNKIPNFFKLSSGSINQITYRDFAITHLANMAISQVNQNSILKSYLFELLFNLLSLPNNSTDEDLVQLSSEKKGTYLGLSYNACTPLSHLISKMASKDYLSSAIGETESSGSSLASAETTESTGNCNVDSKLYVYSPGLKLDMLALLLRAIVISITSHYKESKNLLFILCRHQRIICHLRDSIQEISSSLAKRESSEEGLDSALKNSNISLDDYFDDSAYEKFVNETSGFYRLNTANSSKLGEKFPSQSLLFFDEHEKDHDIDVVSAVASQTANKNAELFEHLDYEYDPILDSTKLYINLRPKRPLGLTFRRKAKMRKNELLSKSWLGSESLNLLMKIVQTITKAFPQLIHITASDYPKLLRKFDDFEPEFQSSIGAFLPLELKIFSEHFHALTIDWEVNSNSARWYRSVLWADIFNYNSVPFVSVFAKEGERQDVMLQGHHQPTSQPTTPSLERWNSHGSVISRTNSNSSSITNYLIHQEPESASNSVPNSPSVGSGFSTWLNGKYSTNQPPERSSLFRFSWTGFHKTGQEDKISEENDRDSSRGSTSHANLFILDSGLLKPNIWVGTYVELFKVKVDEREGFSLMDMTSNILKKLRFSSTTSVNSSDGILVTSGALTPISSRPWTPRGSLTSNASISTPRAPSSNFKF</sequence>
<evidence type="ECO:0000313" key="2">
    <source>
        <dbReference type="EMBL" id="SCV99402.1"/>
    </source>
</evidence>
<feature type="compositionally biased region" description="Low complexity" evidence="1">
    <location>
        <begin position="467"/>
        <end position="482"/>
    </location>
</feature>
<evidence type="ECO:0000313" key="3">
    <source>
        <dbReference type="Proteomes" id="UP000190831"/>
    </source>
</evidence>
<proteinExistence type="predicted"/>
<protein>
    <submittedName>
        <fullName evidence="2">LAFE_0A02388g1_1</fullName>
    </submittedName>
</protein>
<dbReference type="Proteomes" id="UP000190831">
    <property type="component" value="Chromosome A"/>
</dbReference>
<dbReference type="PANTHER" id="PTHR21575:SF12">
    <property type="entry name" value="PROTEIN HID1"/>
    <property type="match status" value="1"/>
</dbReference>
<feature type="region of interest" description="Disordered" evidence="1">
    <location>
        <begin position="467"/>
        <end position="500"/>
    </location>
</feature>
<dbReference type="AlphaFoldDB" id="A0A1G4M6E9"/>
<accession>A0A1G4M6E9</accession>
<dbReference type="OMA" id="WENGINT"/>
<feature type="region of interest" description="Disordered" evidence="1">
    <location>
        <begin position="1217"/>
        <end position="1243"/>
    </location>
</feature>
<dbReference type="OrthoDB" id="432953at2759"/>
<reference evidence="2 3" key="1">
    <citation type="submission" date="2016-03" db="EMBL/GenBank/DDBJ databases">
        <authorList>
            <person name="Devillers H."/>
        </authorList>
    </citation>
    <scope>NUCLEOTIDE SEQUENCE [LARGE SCALE GENOMIC DNA]</scope>
    <source>
        <strain evidence="2">CBS 6772</strain>
    </source>
</reference>
<dbReference type="PANTHER" id="PTHR21575">
    <property type="entry name" value="PROTEIN HID1"/>
    <property type="match status" value="1"/>
</dbReference>
<dbReference type="GO" id="GO:0000138">
    <property type="term" value="C:Golgi trans cisterna"/>
    <property type="evidence" value="ECO:0007669"/>
    <property type="project" value="TreeGrafter"/>
</dbReference>
<dbReference type="GO" id="GO:0005797">
    <property type="term" value="C:Golgi medial cisterna"/>
    <property type="evidence" value="ECO:0007669"/>
    <property type="project" value="TreeGrafter"/>
</dbReference>
<dbReference type="InterPro" id="IPR026705">
    <property type="entry name" value="Hid-1/Ecm30"/>
</dbReference>
<evidence type="ECO:0000256" key="1">
    <source>
        <dbReference type="SAM" id="MobiDB-lite"/>
    </source>
</evidence>